<dbReference type="RefSeq" id="XP_043009832.1">
    <property type="nucleotide sequence ID" value="XM_043151752.1"/>
</dbReference>
<evidence type="ECO:0000256" key="1">
    <source>
        <dbReference type="SAM" id="MobiDB-lite"/>
    </source>
</evidence>
<reference evidence="2" key="1">
    <citation type="journal article" date="2021" name="Genome Biol. Evol.">
        <title>The assembled and annotated genome of the fairy-ring fungus Marasmius oreades.</title>
        <authorList>
            <person name="Hiltunen M."/>
            <person name="Ament-Velasquez S.L."/>
            <person name="Johannesson H."/>
        </authorList>
    </citation>
    <scope>NUCLEOTIDE SEQUENCE</scope>
    <source>
        <strain evidence="2">03SP1</strain>
    </source>
</reference>
<evidence type="ECO:0000313" key="3">
    <source>
        <dbReference type="Proteomes" id="UP001049176"/>
    </source>
</evidence>
<accession>A0A9P7UT13</accession>
<gene>
    <name evidence="2" type="ORF">E1B28_007044</name>
</gene>
<protein>
    <submittedName>
        <fullName evidence="2">Uncharacterized protein</fullName>
    </submittedName>
</protein>
<sequence length="106" mass="11304">MGMERLLQIPQQLPVTLLILKASTTCLFLTKIISSTSLRPTTGLSQPPKAPTTRRFTFSPSNEPRSSVPKLPPESASTSPSVSDLLISLSRLALISAQARSPSAST</sequence>
<dbReference type="KEGG" id="more:E1B28_007044"/>
<organism evidence="2 3">
    <name type="scientific">Marasmius oreades</name>
    <name type="common">fairy-ring Marasmius</name>
    <dbReference type="NCBI Taxonomy" id="181124"/>
    <lineage>
        <taxon>Eukaryota</taxon>
        <taxon>Fungi</taxon>
        <taxon>Dikarya</taxon>
        <taxon>Basidiomycota</taxon>
        <taxon>Agaricomycotina</taxon>
        <taxon>Agaricomycetes</taxon>
        <taxon>Agaricomycetidae</taxon>
        <taxon>Agaricales</taxon>
        <taxon>Marasmiineae</taxon>
        <taxon>Marasmiaceae</taxon>
        <taxon>Marasmius</taxon>
    </lineage>
</organism>
<feature type="compositionally biased region" description="Polar residues" evidence="1">
    <location>
        <begin position="54"/>
        <end position="65"/>
    </location>
</feature>
<name>A0A9P7UT13_9AGAR</name>
<comment type="caution">
    <text evidence="2">The sequence shown here is derived from an EMBL/GenBank/DDBJ whole genome shotgun (WGS) entry which is preliminary data.</text>
</comment>
<keyword evidence="3" id="KW-1185">Reference proteome</keyword>
<feature type="region of interest" description="Disordered" evidence="1">
    <location>
        <begin position="38"/>
        <end position="81"/>
    </location>
</feature>
<dbReference type="AlphaFoldDB" id="A0A9P7UT13"/>
<evidence type="ECO:0000313" key="2">
    <source>
        <dbReference type="EMBL" id="KAG7093362.1"/>
    </source>
</evidence>
<dbReference type="Proteomes" id="UP001049176">
    <property type="component" value="Chromosome 4"/>
</dbReference>
<dbReference type="GeneID" id="66076120"/>
<proteinExistence type="predicted"/>
<dbReference type="EMBL" id="CM032184">
    <property type="protein sequence ID" value="KAG7093362.1"/>
    <property type="molecule type" value="Genomic_DNA"/>
</dbReference>